<dbReference type="Gene3D" id="3.20.20.70">
    <property type="entry name" value="Aldolase class I"/>
    <property type="match status" value="1"/>
</dbReference>
<protein>
    <recommendedName>
        <fullName evidence="9">Nitronate monooxygenase domain-containing protein</fullName>
    </recommendedName>
</protein>
<keyword evidence="4" id="KW-0288">FMN</keyword>
<evidence type="ECO:0000256" key="1">
    <source>
        <dbReference type="ARBA" id="ARBA00001917"/>
    </source>
</evidence>
<evidence type="ECO:0000256" key="5">
    <source>
        <dbReference type="ARBA" id="ARBA00023002"/>
    </source>
</evidence>
<gene>
    <name evidence="7" type="ORF">HPULCUR_010030</name>
</gene>
<name>A0ABP9YC58_9FUNG</name>
<evidence type="ECO:0000256" key="3">
    <source>
        <dbReference type="ARBA" id="ARBA00022630"/>
    </source>
</evidence>
<comment type="similarity">
    <text evidence="2">Belongs to the nitronate monooxygenase family. NMO class I subfamily.</text>
</comment>
<dbReference type="CDD" id="cd04730">
    <property type="entry name" value="NPD_like"/>
    <property type="match status" value="1"/>
</dbReference>
<comment type="cofactor">
    <cofactor evidence="1">
        <name>FMN</name>
        <dbReference type="ChEBI" id="CHEBI:58210"/>
    </cofactor>
</comment>
<dbReference type="PANTHER" id="PTHR42747">
    <property type="entry name" value="NITRONATE MONOOXYGENASE-RELATED"/>
    <property type="match status" value="1"/>
</dbReference>
<reference evidence="7 8" key="1">
    <citation type="submission" date="2024-04" db="EMBL/GenBank/DDBJ databases">
        <title>genome sequences of Mucor flavus KT1a and Helicostylum pulchrum KT1b strains isolation_sourced from the surface of a dry-aged beef.</title>
        <authorList>
            <person name="Toyotome T."/>
            <person name="Hosono M."/>
            <person name="Torimaru M."/>
            <person name="Fukuda K."/>
            <person name="Mikami N."/>
        </authorList>
    </citation>
    <scope>NUCLEOTIDE SEQUENCE [LARGE SCALE GENOMIC DNA]</scope>
    <source>
        <strain evidence="7 8">KT1b</strain>
    </source>
</reference>
<evidence type="ECO:0008006" key="9">
    <source>
        <dbReference type="Google" id="ProtNLM"/>
    </source>
</evidence>
<dbReference type="EMBL" id="BAABUJ010000036">
    <property type="protein sequence ID" value="GAA5804531.1"/>
    <property type="molecule type" value="Genomic_DNA"/>
</dbReference>
<keyword evidence="3" id="KW-0285">Flavoprotein</keyword>
<accession>A0ABP9YC58</accession>
<proteinExistence type="inferred from homology"/>
<evidence type="ECO:0000256" key="2">
    <source>
        <dbReference type="ARBA" id="ARBA00009881"/>
    </source>
</evidence>
<dbReference type="PANTHER" id="PTHR42747:SF3">
    <property type="entry name" value="NITRONATE MONOOXYGENASE-RELATED"/>
    <property type="match status" value="1"/>
</dbReference>
<keyword evidence="5" id="KW-0560">Oxidoreductase</keyword>
<sequence length="387" mass="41597">MAPIHVTNWASTSISRALNLQYPIIQAPCAGHTGADLIAAVSNAGGLGSLGGAMIPAPQLRTTIQSIRQKTSKNFAVNLFCRTTRPPTSAELDKHYPGTDDVLNQIRKELNIPIPTEFKLRSPSFEDQVNVLLDESVPVVSFTFGLLPDSILQRFWNAGTYLIGTATTVQEAIVLAGLDPSDPTRKADAIVAQGVEAGGHRGSFLKGKGQNHEQMSTGDLIKSIRSAGKEFGSAFPLPILAAGGISTGENVYRALHDWNADGAVIGTLFMMATESTTPKAHKEYILNAKKDEQTKLTTTITGRSVRSYPNKLMKRIEQVGTEVPHYDIQSSKTKDIAAFATAQGNADYMMLLSGANAPVAAEYSEHGTLSAAEIVNKIVKDVNKMYQ</sequence>
<keyword evidence="6" id="KW-0503">Monooxygenase</keyword>
<dbReference type="SUPFAM" id="SSF51412">
    <property type="entry name" value="Inosine monophosphate dehydrogenase (IMPDH)"/>
    <property type="match status" value="1"/>
</dbReference>
<evidence type="ECO:0000313" key="8">
    <source>
        <dbReference type="Proteomes" id="UP001476247"/>
    </source>
</evidence>
<dbReference type="Proteomes" id="UP001476247">
    <property type="component" value="Unassembled WGS sequence"/>
</dbReference>
<comment type="caution">
    <text evidence="7">The sequence shown here is derived from an EMBL/GenBank/DDBJ whole genome shotgun (WGS) entry which is preliminary data.</text>
</comment>
<evidence type="ECO:0000313" key="7">
    <source>
        <dbReference type="EMBL" id="GAA5804531.1"/>
    </source>
</evidence>
<evidence type="ECO:0000256" key="4">
    <source>
        <dbReference type="ARBA" id="ARBA00022643"/>
    </source>
</evidence>
<dbReference type="InterPro" id="IPR013785">
    <property type="entry name" value="Aldolase_TIM"/>
</dbReference>
<keyword evidence="8" id="KW-1185">Reference proteome</keyword>
<dbReference type="Pfam" id="PF03060">
    <property type="entry name" value="NMO"/>
    <property type="match status" value="1"/>
</dbReference>
<dbReference type="InterPro" id="IPR004136">
    <property type="entry name" value="NMO"/>
</dbReference>
<organism evidence="7 8">
    <name type="scientific">Helicostylum pulchrum</name>
    <dbReference type="NCBI Taxonomy" id="562976"/>
    <lineage>
        <taxon>Eukaryota</taxon>
        <taxon>Fungi</taxon>
        <taxon>Fungi incertae sedis</taxon>
        <taxon>Mucoromycota</taxon>
        <taxon>Mucoromycotina</taxon>
        <taxon>Mucoromycetes</taxon>
        <taxon>Mucorales</taxon>
        <taxon>Mucorineae</taxon>
        <taxon>Mucoraceae</taxon>
        <taxon>Helicostylum</taxon>
    </lineage>
</organism>
<evidence type="ECO:0000256" key="6">
    <source>
        <dbReference type="ARBA" id="ARBA00023033"/>
    </source>
</evidence>